<feature type="region of interest" description="Disordered" evidence="1">
    <location>
        <begin position="40"/>
        <end position="61"/>
    </location>
</feature>
<sequence>MWCRGVGDLTTWFRADTAEGVSLRIASEVLAVSNGRVGYLSERERERTDSTSGRAGSGRQR</sequence>
<dbReference type="GeneID" id="96954402"/>
<comment type="caution">
    <text evidence="2">The sequence shown here is derived from an EMBL/GenBank/DDBJ whole genome shotgun (WGS) entry which is preliminary data.</text>
</comment>
<organism evidence="2 3">
    <name type="scientific">Haloplanus litoreus</name>
    <dbReference type="NCBI Taxonomy" id="767515"/>
    <lineage>
        <taxon>Archaea</taxon>
        <taxon>Methanobacteriati</taxon>
        <taxon>Methanobacteriota</taxon>
        <taxon>Stenosarchaea group</taxon>
        <taxon>Halobacteria</taxon>
        <taxon>Halobacteriales</taxon>
        <taxon>Haloferacaceae</taxon>
        <taxon>Haloplanus</taxon>
    </lineage>
</organism>
<dbReference type="AlphaFoldDB" id="A0ABD6A0A2"/>
<dbReference type="Proteomes" id="UP001596434">
    <property type="component" value="Unassembled WGS sequence"/>
</dbReference>
<keyword evidence="3" id="KW-1185">Reference proteome</keyword>
<evidence type="ECO:0000313" key="2">
    <source>
        <dbReference type="EMBL" id="MFC7256022.1"/>
    </source>
</evidence>
<protein>
    <submittedName>
        <fullName evidence="2">Uncharacterized protein</fullName>
    </submittedName>
</protein>
<dbReference type="EMBL" id="JBHTAT010000001">
    <property type="protein sequence ID" value="MFC7256022.1"/>
    <property type="molecule type" value="Genomic_DNA"/>
</dbReference>
<accession>A0ABD6A0A2</accession>
<evidence type="ECO:0000256" key="1">
    <source>
        <dbReference type="SAM" id="MobiDB-lite"/>
    </source>
</evidence>
<evidence type="ECO:0000313" key="3">
    <source>
        <dbReference type="Proteomes" id="UP001596434"/>
    </source>
</evidence>
<dbReference type="RefSeq" id="WP_379704473.1">
    <property type="nucleotide sequence ID" value="NZ_JBHTAT010000001.1"/>
</dbReference>
<reference evidence="2 3" key="1">
    <citation type="journal article" date="2019" name="Int. J. Syst. Evol. Microbiol.">
        <title>The Global Catalogue of Microorganisms (GCM) 10K type strain sequencing project: providing services to taxonomists for standard genome sequencing and annotation.</title>
        <authorList>
            <consortium name="The Broad Institute Genomics Platform"/>
            <consortium name="The Broad Institute Genome Sequencing Center for Infectious Disease"/>
            <person name="Wu L."/>
            <person name="Ma J."/>
        </authorList>
    </citation>
    <scope>NUCLEOTIDE SEQUENCE [LARGE SCALE GENOMIC DNA]</scope>
    <source>
        <strain evidence="2 3">GX21</strain>
    </source>
</reference>
<proteinExistence type="predicted"/>
<name>A0ABD6A0A2_9EURY</name>
<gene>
    <name evidence="2" type="ORF">ACFQKE_12090</name>
</gene>